<feature type="disulfide bond" evidence="5">
    <location>
        <begin position="145"/>
        <end position="206"/>
    </location>
</feature>
<feature type="disulfide bond" evidence="5">
    <location>
        <begin position="132"/>
        <end position="196"/>
    </location>
</feature>
<dbReference type="GO" id="GO:0016020">
    <property type="term" value="C:membrane"/>
    <property type="evidence" value="ECO:0007669"/>
    <property type="project" value="InterPro"/>
</dbReference>
<proteinExistence type="predicted"/>
<feature type="non-terminal residue" evidence="7">
    <location>
        <position position="1"/>
    </location>
</feature>
<feature type="domain" description="SRCR" evidence="6">
    <location>
        <begin position="107"/>
        <end position="207"/>
    </location>
</feature>
<dbReference type="Proteomes" id="UP001230051">
    <property type="component" value="Unassembled WGS sequence"/>
</dbReference>
<dbReference type="EMBL" id="JAGXEW010000038">
    <property type="protein sequence ID" value="KAK1153890.1"/>
    <property type="molecule type" value="Genomic_DNA"/>
</dbReference>
<dbReference type="FunFam" id="3.10.250.10:FF:000006">
    <property type="entry name" value="neurotrypsin isoform X2"/>
    <property type="match status" value="1"/>
</dbReference>
<keyword evidence="3 5" id="KW-1015">Disulfide bond</keyword>
<keyword evidence="4" id="KW-0325">Glycoprotein</keyword>
<keyword evidence="2" id="KW-0677">Repeat</keyword>
<dbReference type="FunFam" id="3.10.250.10:FF:000009">
    <property type="entry name" value="WC1"/>
    <property type="match status" value="1"/>
</dbReference>
<dbReference type="PROSITE" id="PS00420">
    <property type="entry name" value="SRCR_1"/>
    <property type="match status" value="2"/>
</dbReference>
<gene>
    <name evidence="7" type="primary">DMBT1</name>
    <name evidence="7" type="ORF">AOXY_G29101</name>
</gene>
<accession>A0AAD8CNR0</accession>
<evidence type="ECO:0000256" key="4">
    <source>
        <dbReference type="ARBA" id="ARBA00023180"/>
    </source>
</evidence>
<protein>
    <submittedName>
        <fullName evidence="7">Deleted in malignant brain tumors 1 protein-like</fullName>
    </submittedName>
</protein>
<sequence length="388" mass="41451">VRLMGGGSSCAGRVEVYHAGEWGKVCDHNWNIKDAEVVCKQVGCGPAQSAPRSAHFGVGSGPVWLDEVHCNGSESALWNCPSSGWGVHDCGDHEEAGVVCTEGSDSLRLAGGGSRCAGRVEVYHLGRWGTVCDDYWDIADAGVVCAQMGCGYAKAARGSAYFGEGSGPIWLDDVQCRGSESALWNCTTLGWGQHDCNHYEDAGVVCSVDAVRLVNGSRPCEGRVEFFHAGEWGTVNVYDWDLADAGVVCKQLGCGPAQSAPGMAHFGQGLGPIWLVLCSGTESALWNCITFGLFSPYLSHRDDAGVICSGKRCKLRLYELGICMINKCTTNLANCLKCRLAFRGSSLNVLTVCCRGINDVGVIQTCKAAEKTWCFFIILVYSKILVDA</sequence>
<dbReference type="SMART" id="SM00202">
    <property type="entry name" value="SR"/>
    <property type="match status" value="3"/>
</dbReference>
<dbReference type="FunFam" id="3.10.250.10:FF:000002">
    <property type="entry name" value="Scavenger receptor cysteine-rich type 1 protein M130"/>
    <property type="match status" value="1"/>
</dbReference>
<dbReference type="PROSITE" id="PS50287">
    <property type="entry name" value="SRCR_2"/>
    <property type="match status" value="3"/>
</dbReference>
<feature type="disulfide bond" evidence="5">
    <location>
        <begin position="70"/>
        <end position="80"/>
    </location>
</feature>
<evidence type="ECO:0000256" key="5">
    <source>
        <dbReference type="PROSITE-ProRule" id="PRU00196"/>
    </source>
</evidence>
<comment type="caution">
    <text evidence="5">Lacks conserved residue(s) required for the propagation of feature annotation.</text>
</comment>
<dbReference type="InterPro" id="IPR001190">
    <property type="entry name" value="SRCR"/>
</dbReference>
<evidence type="ECO:0000256" key="1">
    <source>
        <dbReference type="ARBA" id="ARBA00022729"/>
    </source>
</evidence>
<dbReference type="Gene3D" id="3.10.250.10">
    <property type="entry name" value="SRCR-like domain"/>
    <property type="match status" value="3"/>
</dbReference>
<evidence type="ECO:0000256" key="2">
    <source>
        <dbReference type="ARBA" id="ARBA00022737"/>
    </source>
</evidence>
<comment type="caution">
    <text evidence="7">The sequence shown here is derived from an EMBL/GenBank/DDBJ whole genome shotgun (WGS) entry which is preliminary data.</text>
</comment>
<keyword evidence="8" id="KW-1185">Reference proteome</keyword>
<organism evidence="7 8">
    <name type="scientific">Acipenser oxyrinchus oxyrinchus</name>
    <dbReference type="NCBI Taxonomy" id="40147"/>
    <lineage>
        <taxon>Eukaryota</taxon>
        <taxon>Metazoa</taxon>
        <taxon>Chordata</taxon>
        <taxon>Craniata</taxon>
        <taxon>Vertebrata</taxon>
        <taxon>Euteleostomi</taxon>
        <taxon>Actinopterygii</taxon>
        <taxon>Chondrostei</taxon>
        <taxon>Acipenseriformes</taxon>
        <taxon>Acipenseridae</taxon>
        <taxon>Acipenser</taxon>
    </lineage>
</organism>
<evidence type="ECO:0000259" key="6">
    <source>
        <dbReference type="PROSITE" id="PS50287"/>
    </source>
</evidence>
<evidence type="ECO:0000313" key="7">
    <source>
        <dbReference type="EMBL" id="KAK1153890.1"/>
    </source>
</evidence>
<name>A0AAD8CNR0_ACIOX</name>
<reference evidence="7" key="1">
    <citation type="submission" date="2022-02" db="EMBL/GenBank/DDBJ databases">
        <title>Atlantic sturgeon de novo genome assembly.</title>
        <authorList>
            <person name="Stock M."/>
            <person name="Klopp C."/>
            <person name="Guiguen Y."/>
            <person name="Cabau C."/>
            <person name="Parinello H."/>
            <person name="Santidrian Yebra-Pimentel E."/>
            <person name="Kuhl H."/>
            <person name="Dirks R.P."/>
            <person name="Guessner J."/>
            <person name="Wuertz S."/>
            <person name="Du K."/>
            <person name="Schartl M."/>
        </authorList>
    </citation>
    <scope>NUCLEOTIDE SEQUENCE</scope>
    <source>
        <strain evidence="7">STURGEONOMICS-FGT-2020</strain>
        <tissue evidence="7">Whole blood</tissue>
    </source>
</reference>
<dbReference type="PANTHER" id="PTHR19331">
    <property type="entry name" value="SCAVENGER RECEPTOR DOMAIN-CONTAINING"/>
    <property type="match status" value="1"/>
</dbReference>
<dbReference type="AlphaFoldDB" id="A0AAD8CNR0"/>
<feature type="domain" description="SRCR" evidence="6">
    <location>
        <begin position="1"/>
        <end position="101"/>
    </location>
</feature>
<feature type="disulfide bond" evidence="5">
    <location>
        <begin position="39"/>
        <end position="100"/>
    </location>
</feature>
<keyword evidence="1" id="KW-0732">Signal</keyword>
<dbReference type="InterPro" id="IPR036772">
    <property type="entry name" value="SRCR-like_dom_sf"/>
</dbReference>
<evidence type="ECO:0000313" key="8">
    <source>
        <dbReference type="Proteomes" id="UP001230051"/>
    </source>
</evidence>
<dbReference type="Pfam" id="PF00530">
    <property type="entry name" value="SRCR"/>
    <property type="match status" value="3"/>
</dbReference>
<feature type="disulfide bond" evidence="5">
    <location>
        <begin position="26"/>
        <end position="90"/>
    </location>
</feature>
<evidence type="ECO:0000256" key="3">
    <source>
        <dbReference type="ARBA" id="ARBA00023157"/>
    </source>
</evidence>
<dbReference type="SUPFAM" id="SSF56487">
    <property type="entry name" value="SRCR-like"/>
    <property type="match status" value="3"/>
</dbReference>
<feature type="disulfide bond" evidence="5">
    <location>
        <begin position="176"/>
        <end position="186"/>
    </location>
</feature>
<feature type="domain" description="SRCR" evidence="6">
    <location>
        <begin position="211"/>
        <end position="309"/>
    </location>
</feature>
<dbReference type="PRINTS" id="PR00258">
    <property type="entry name" value="SPERACTRCPTR"/>
</dbReference>
<feature type="disulfide bond" evidence="5">
    <location>
        <begin position="278"/>
        <end position="288"/>
    </location>
</feature>